<keyword evidence="2" id="KW-0808">Transferase</keyword>
<proteinExistence type="inferred from homology"/>
<dbReference type="GO" id="GO:0016740">
    <property type="term" value="F:transferase activity"/>
    <property type="evidence" value="ECO:0007669"/>
    <property type="project" value="UniProtKB-KW"/>
</dbReference>
<dbReference type="Gene3D" id="3.60.20.40">
    <property type="match status" value="1"/>
</dbReference>
<evidence type="ECO:0000256" key="2">
    <source>
        <dbReference type="ARBA" id="ARBA00022679"/>
    </source>
</evidence>
<dbReference type="InterPro" id="IPR051792">
    <property type="entry name" value="GGT_bact"/>
</dbReference>
<dbReference type="Gene3D" id="1.10.246.130">
    <property type="match status" value="1"/>
</dbReference>
<dbReference type="GO" id="GO:0016787">
    <property type="term" value="F:hydrolase activity"/>
    <property type="evidence" value="ECO:0007669"/>
    <property type="project" value="UniProtKB-KW"/>
</dbReference>
<dbReference type="EMBL" id="JAEIOS010000013">
    <property type="protein sequence ID" value="MBI8989788.1"/>
    <property type="molecule type" value="Genomic_DNA"/>
</dbReference>
<protein>
    <submittedName>
        <fullName evidence="6">Gamma-glutamyltransferase family protein</fullName>
    </submittedName>
</protein>
<evidence type="ECO:0000256" key="4">
    <source>
        <dbReference type="ARBA" id="ARBA00023145"/>
    </source>
</evidence>
<comment type="similarity">
    <text evidence="1">Belongs to the gamma-glutamyltransferase family.</text>
</comment>
<dbReference type="PANTHER" id="PTHR43199:SF1">
    <property type="entry name" value="GLUTATHIONE HYDROLASE PROENZYME"/>
    <property type="match status" value="1"/>
</dbReference>
<evidence type="ECO:0000256" key="3">
    <source>
        <dbReference type="ARBA" id="ARBA00022801"/>
    </source>
</evidence>
<evidence type="ECO:0000256" key="1">
    <source>
        <dbReference type="ARBA" id="ARBA00009381"/>
    </source>
</evidence>
<reference evidence="6" key="1">
    <citation type="submission" date="2020-12" db="EMBL/GenBank/DDBJ databases">
        <title>Genome public.</title>
        <authorList>
            <person name="Sun Q."/>
        </authorList>
    </citation>
    <scope>NUCLEOTIDE SEQUENCE</scope>
    <source>
        <strain evidence="6">CCM 8863</strain>
    </source>
</reference>
<gene>
    <name evidence="6" type="ORF">JDV75_08450</name>
</gene>
<feature type="region of interest" description="Disordered" evidence="5">
    <location>
        <begin position="439"/>
        <end position="460"/>
    </location>
</feature>
<dbReference type="Pfam" id="PF01019">
    <property type="entry name" value="G_glu_transpept"/>
    <property type="match status" value="1"/>
</dbReference>
<dbReference type="AlphaFoldDB" id="A0A934HZF6"/>
<dbReference type="PANTHER" id="PTHR43199">
    <property type="entry name" value="GLUTATHIONE HYDROLASE"/>
    <property type="match status" value="1"/>
</dbReference>
<dbReference type="SUPFAM" id="SSF56235">
    <property type="entry name" value="N-terminal nucleophile aminohydrolases (Ntn hydrolases)"/>
    <property type="match status" value="1"/>
</dbReference>
<evidence type="ECO:0000313" key="7">
    <source>
        <dbReference type="Proteomes" id="UP000645966"/>
    </source>
</evidence>
<keyword evidence="7" id="KW-1185">Reference proteome</keyword>
<sequence length="583" mass="60870">MTPPSSDPAPGGRDTTTSPEISTGYREDMVEVLTDSYAVSTANRYATDVAAGILADGGSALDAAVAAQFMLGLTEPQSSGIGGGCYLLHHDATTGRTTAFDGRETAPAAATGTYLTRISADDPRPPVPDALRSGRSIGVPGTVAALELAHRKFGRTNWAELIGPAVRRAEEGFPVSHRLWASIDDAKADLARCPEAARHFLDDAGEAKAEGTVLTNPDYALTCGLIAEHGADALRTGELAEAIVERVCRPSETVTPGQMTLADLAGYRAVECAPLWSTYRGLRLAGMSPSSSGGITVAAILGMLEHHDLGEPPQDGAPAAELVHLVSEAERLAYADRDTFIADGYPLPEMLDHDYLRKRAALIDPDRTMGTAEPGLPTNGLAAGRDLPEYGTSQVSVIDAEGNAVSLTTSIEIGFGSFHMVRGFLLNNTLTDFSAEPADAHGRPVANRVEPGKRPRSSMAPTLVFDGPDLRAVVGAPGGAVIIQYVVKILIALIDWDLDAQQAVGAPNFGARNTRVTAIGGEHPLIGEAEDGPARVLIDGLVSRGHRVQLADQPSGAAVLVVRPDGRISGGADPRREGTVGGV</sequence>
<dbReference type="InterPro" id="IPR029055">
    <property type="entry name" value="Ntn_hydrolases_N"/>
</dbReference>
<keyword evidence="3" id="KW-0378">Hydrolase</keyword>
<keyword evidence="4" id="KW-0865">Zymogen</keyword>
<comment type="caution">
    <text evidence="6">The sequence shown here is derived from an EMBL/GenBank/DDBJ whole genome shotgun (WGS) entry which is preliminary data.</text>
</comment>
<accession>A0A934HZF6</accession>
<dbReference type="InterPro" id="IPR043138">
    <property type="entry name" value="GGT_lsub"/>
</dbReference>
<dbReference type="Proteomes" id="UP000645966">
    <property type="component" value="Unassembled WGS sequence"/>
</dbReference>
<evidence type="ECO:0000256" key="5">
    <source>
        <dbReference type="SAM" id="MobiDB-lite"/>
    </source>
</evidence>
<organism evidence="6 7">
    <name type="scientific">Corynebacterium meridianum</name>
    <dbReference type="NCBI Taxonomy" id="2765363"/>
    <lineage>
        <taxon>Bacteria</taxon>
        <taxon>Bacillati</taxon>
        <taxon>Actinomycetota</taxon>
        <taxon>Actinomycetes</taxon>
        <taxon>Mycobacteriales</taxon>
        <taxon>Corynebacteriaceae</taxon>
        <taxon>Corynebacterium</taxon>
    </lineage>
</organism>
<dbReference type="InterPro" id="IPR043137">
    <property type="entry name" value="GGT_ssub_C"/>
</dbReference>
<evidence type="ECO:0000313" key="6">
    <source>
        <dbReference type="EMBL" id="MBI8989788.1"/>
    </source>
</evidence>
<dbReference type="RefSeq" id="WP_198738818.1">
    <property type="nucleotide sequence ID" value="NZ_JAEIOS010000013.1"/>
</dbReference>
<dbReference type="PRINTS" id="PR01210">
    <property type="entry name" value="GGTRANSPTASE"/>
</dbReference>
<name>A0A934HZF6_9CORY</name>
<feature type="region of interest" description="Disordered" evidence="5">
    <location>
        <begin position="1"/>
        <end position="24"/>
    </location>
</feature>